<dbReference type="InterPro" id="IPR051220">
    <property type="entry name" value="TFA_Chaperone"/>
</dbReference>
<comment type="caution">
    <text evidence="1">The sequence shown here is derived from an EMBL/GenBank/DDBJ whole genome shotgun (WGS) entry which is preliminary data.</text>
</comment>
<protein>
    <submittedName>
        <fullName evidence="1">Tail fiber assembly protein</fullName>
    </submittedName>
</protein>
<name>A0ABX9ZLB8_9BURK</name>
<dbReference type="PANTHER" id="PTHR34413">
    <property type="entry name" value="PROPHAGE TAIL FIBER ASSEMBLY PROTEIN HOMOLOG TFAE-RELATED-RELATED"/>
    <property type="match status" value="1"/>
</dbReference>
<sequence length="196" mass="21768">MHVYNYHPLTGVLISQGEADDNPLDAAEPIIPGFATPQMPPVADMGFVACYMSDADRVPQNWTEGAWRVVSDYRAVPVFRTADGLPFAFNDQYVGVGPLPEWLTVLPRPSDAHVWNGQVWEIDLDLAASVQISANKATRSELERAARAVMEPLQMAVDTEMATDAELALLLSWKRYFVLLFRVDLANPDWPEVPAV</sequence>
<evidence type="ECO:0000313" key="1">
    <source>
        <dbReference type="EMBL" id="RSK77850.1"/>
    </source>
</evidence>
<gene>
    <name evidence="1" type="ORF">EJE83_17835</name>
</gene>
<dbReference type="PANTHER" id="PTHR34413:SF2">
    <property type="entry name" value="PROPHAGE TAIL FIBER ASSEMBLY PROTEIN HOMOLOG TFAE-RELATED"/>
    <property type="match status" value="1"/>
</dbReference>
<keyword evidence="2" id="KW-1185">Reference proteome</keyword>
<accession>A0ABX9ZLB8</accession>
<dbReference type="Pfam" id="PF02413">
    <property type="entry name" value="Caudo_TAP"/>
    <property type="match status" value="1"/>
</dbReference>
<evidence type="ECO:0000313" key="2">
    <source>
        <dbReference type="Proteomes" id="UP000270216"/>
    </source>
</evidence>
<dbReference type="EMBL" id="RWHX01000036">
    <property type="protein sequence ID" value="RSK77850.1"/>
    <property type="molecule type" value="Genomic_DNA"/>
</dbReference>
<proteinExistence type="predicted"/>
<organism evidence="1 2">
    <name type="scientific">Pandoraea apista</name>
    <dbReference type="NCBI Taxonomy" id="93218"/>
    <lineage>
        <taxon>Bacteria</taxon>
        <taxon>Pseudomonadati</taxon>
        <taxon>Pseudomonadota</taxon>
        <taxon>Betaproteobacteria</taxon>
        <taxon>Burkholderiales</taxon>
        <taxon>Burkholderiaceae</taxon>
        <taxon>Pandoraea</taxon>
    </lineage>
</organism>
<reference evidence="1 2" key="1">
    <citation type="submission" date="2018-12" db="EMBL/GenBank/DDBJ databases">
        <title>Whole genome sequence of a Pandoraea apista isolate from a patient with cystic fibrosis.</title>
        <authorList>
            <person name="Kenna D.T."/>
            <person name="Turton J.F."/>
        </authorList>
    </citation>
    <scope>NUCLEOTIDE SEQUENCE [LARGE SCALE GENOMIC DNA]</scope>
    <source>
        <strain evidence="1 2">Pa13324</strain>
    </source>
</reference>
<dbReference type="InterPro" id="IPR003458">
    <property type="entry name" value="Phage_T4_Gp38_tail_assem"/>
</dbReference>
<dbReference type="RefSeq" id="WP_125899255.1">
    <property type="nucleotide sequence ID" value="NZ_RWHX01000036.1"/>
</dbReference>
<dbReference type="Proteomes" id="UP000270216">
    <property type="component" value="Unassembled WGS sequence"/>
</dbReference>